<evidence type="ECO:0000313" key="3">
    <source>
        <dbReference type="EMBL" id="MDA7084992.1"/>
    </source>
</evidence>
<dbReference type="SUPFAM" id="SSF53850">
    <property type="entry name" value="Periplasmic binding protein-like II"/>
    <property type="match status" value="1"/>
</dbReference>
<dbReference type="RefSeq" id="WP_271345932.1">
    <property type="nucleotide sequence ID" value="NZ_JAQJZJ010000001.1"/>
</dbReference>
<feature type="chain" id="PRO_5045407200" evidence="2">
    <location>
        <begin position="21"/>
        <end position="243"/>
    </location>
</feature>
<gene>
    <name evidence="3" type="ORF">PH586_01135</name>
</gene>
<proteinExistence type="inferred from homology"/>
<feature type="signal peptide" evidence="2">
    <location>
        <begin position="1"/>
        <end position="20"/>
    </location>
</feature>
<evidence type="ECO:0000313" key="4">
    <source>
        <dbReference type="Proteomes" id="UP001212042"/>
    </source>
</evidence>
<dbReference type="EMBL" id="JAQJZJ010000001">
    <property type="protein sequence ID" value="MDA7084992.1"/>
    <property type="molecule type" value="Genomic_DNA"/>
</dbReference>
<sequence length="243" mass="27083">MRALLLIGAACCLPLLPASAAEPITVAWRDKPPYHYLENGRARGFLLLRAKRLFALAEVPAVFVERPSKRIWRDLRRGKARYCSIGWYRLPEREQIAQFSLAFHVDPPQLLLVSPQALASIQAHASFAALMADPNISLGVVDGVSYGPILDRQIAHSANRVERVTVSPASMIAMLAANRIDYMLADQADWHYLRSQDQALSQIAEYQFGDMPPGLERYIVCGKDVPPEEMDRLNHAIATLPGQ</sequence>
<evidence type="ECO:0000256" key="2">
    <source>
        <dbReference type="SAM" id="SignalP"/>
    </source>
</evidence>
<dbReference type="Gene3D" id="3.40.190.10">
    <property type="entry name" value="Periplasmic binding protein-like II"/>
    <property type="match status" value="2"/>
</dbReference>
<comment type="caution">
    <text evidence="3">The sequence shown here is derived from an EMBL/GenBank/DDBJ whole genome shotgun (WGS) entry which is preliminary data.</text>
</comment>
<accession>A0ABT4XB33</accession>
<evidence type="ECO:0000256" key="1">
    <source>
        <dbReference type="ARBA" id="ARBA00010333"/>
    </source>
</evidence>
<comment type="similarity">
    <text evidence="1">Belongs to the bacterial solute-binding protein 3 family.</text>
</comment>
<dbReference type="PANTHER" id="PTHR35936:SF19">
    <property type="entry name" value="AMINO-ACID-BINDING PROTEIN YXEM-RELATED"/>
    <property type="match status" value="1"/>
</dbReference>
<organism evidence="3 4">
    <name type="scientific">Pseudomonas aestuarii</name>
    <dbReference type="NCBI Taxonomy" id="3018340"/>
    <lineage>
        <taxon>Bacteria</taxon>
        <taxon>Pseudomonadati</taxon>
        <taxon>Pseudomonadota</taxon>
        <taxon>Gammaproteobacteria</taxon>
        <taxon>Pseudomonadales</taxon>
        <taxon>Pseudomonadaceae</taxon>
        <taxon>Pseudomonas</taxon>
    </lineage>
</organism>
<dbReference type="PANTHER" id="PTHR35936">
    <property type="entry name" value="MEMBRANE-BOUND LYTIC MUREIN TRANSGLYCOSYLASE F"/>
    <property type="match status" value="1"/>
</dbReference>
<dbReference type="Proteomes" id="UP001212042">
    <property type="component" value="Unassembled WGS sequence"/>
</dbReference>
<keyword evidence="2" id="KW-0732">Signal</keyword>
<name>A0ABT4XB33_9PSED</name>
<reference evidence="3 4" key="1">
    <citation type="submission" date="2023-01" db="EMBL/GenBank/DDBJ databases">
        <title>Pseudomonas SA3-5T sp. nov., isolated from tidal flat sediment.</title>
        <authorList>
            <person name="Kim H.S."/>
            <person name="Kim J.-S."/>
            <person name="Suh M.K."/>
            <person name="Eom M.K."/>
            <person name="Lee J.-S."/>
        </authorList>
    </citation>
    <scope>NUCLEOTIDE SEQUENCE [LARGE SCALE GENOMIC DNA]</scope>
    <source>
        <strain evidence="3 4">SA3-5</strain>
    </source>
</reference>
<keyword evidence="4" id="KW-1185">Reference proteome</keyword>
<protein>
    <submittedName>
        <fullName evidence="3">Transporter substrate-binding domain-containing protein</fullName>
    </submittedName>
</protein>